<reference evidence="20" key="1">
    <citation type="submission" date="2016-07" db="EMBL/GenBank/DDBJ databases">
        <title>De novo transcriptome assembly of four accessions of the metal hyperaccumulator plant Noccaea caerulescens.</title>
        <authorList>
            <person name="Blande D."/>
            <person name="Halimaa P."/>
            <person name="Tervahauta A.I."/>
            <person name="Aarts M.G."/>
            <person name="Karenlampi S.O."/>
        </authorList>
    </citation>
    <scope>NUCLEOTIDE SEQUENCE</scope>
</reference>
<evidence type="ECO:0000259" key="19">
    <source>
        <dbReference type="PROSITE" id="PS50026"/>
    </source>
</evidence>
<dbReference type="FunFam" id="1.10.510.10:FF:000161">
    <property type="entry name" value="Wall-associated receptor kinase-like 20"/>
    <property type="match status" value="1"/>
</dbReference>
<dbReference type="PANTHER" id="PTHR46008">
    <property type="entry name" value="LEAF RUST 10 DISEASE-RESISTANCE LOCUS RECEPTOR-LIKE PROTEIN KINASE-LIKE 1.4"/>
    <property type="match status" value="1"/>
</dbReference>
<dbReference type="SMART" id="SM00220">
    <property type="entry name" value="S_TKc"/>
    <property type="match status" value="1"/>
</dbReference>
<dbReference type="InterPro" id="IPR000742">
    <property type="entry name" value="EGF"/>
</dbReference>
<keyword evidence="7 20" id="KW-0418">Kinase</keyword>
<evidence type="ECO:0000256" key="15">
    <source>
        <dbReference type="PROSITE-ProRule" id="PRU00076"/>
    </source>
</evidence>
<evidence type="ECO:0000256" key="17">
    <source>
        <dbReference type="SAM" id="Phobius"/>
    </source>
</evidence>
<dbReference type="PROSITE" id="PS50011">
    <property type="entry name" value="PROTEIN_KINASE_DOM"/>
    <property type="match status" value="1"/>
</dbReference>
<organism evidence="20">
    <name type="scientific">Noccaea caerulescens</name>
    <name type="common">Alpine penny-cress</name>
    <name type="synonym">Thlaspi caerulescens</name>
    <dbReference type="NCBI Taxonomy" id="107243"/>
    <lineage>
        <taxon>Eukaryota</taxon>
        <taxon>Viridiplantae</taxon>
        <taxon>Streptophyta</taxon>
        <taxon>Embryophyta</taxon>
        <taxon>Tracheophyta</taxon>
        <taxon>Spermatophyta</taxon>
        <taxon>Magnoliopsida</taxon>
        <taxon>eudicotyledons</taxon>
        <taxon>Gunneridae</taxon>
        <taxon>Pentapetalae</taxon>
        <taxon>rosids</taxon>
        <taxon>malvids</taxon>
        <taxon>Brassicales</taxon>
        <taxon>Brassicaceae</taxon>
        <taxon>Coluteocarpeae</taxon>
        <taxon>Noccaea</taxon>
    </lineage>
</organism>
<keyword evidence="6 16" id="KW-0547">Nucleotide-binding</keyword>
<evidence type="ECO:0000256" key="13">
    <source>
        <dbReference type="ARBA" id="ARBA00047951"/>
    </source>
</evidence>
<name>A0A1J3ITG4_NOCCA</name>
<keyword evidence="10 17" id="KW-0472">Membrane</keyword>
<evidence type="ECO:0000256" key="2">
    <source>
        <dbReference type="ARBA" id="ARBA00022527"/>
    </source>
</evidence>
<dbReference type="SUPFAM" id="SSF56112">
    <property type="entry name" value="Protein kinase-like (PK-like)"/>
    <property type="match status" value="1"/>
</dbReference>
<evidence type="ECO:0000313" key="20">
    <source>
        <dbReference type="EMBL" id="JAU83617.1"/>
    </source>
</evidence>
<comment type="catalytic activity">
    <reaction evidence="12">
        <text>L-seryl-[protein] + ATP = O-phospho-L-seryl-[protein] + ADP + H(+)</text>
        <dbReference type="Rhea" id="RHEA:17989"/>
        <dbReference type="Rhea" id="RHEA-COMP:9863"/>
        <dbReference type="Rhea" id="RHEA-COMP:11604"/>
        <dbReference type="ChEBI" id="CHEBI:15378"/>
        <dbReference type="ChEBI" id="CHEBI:29999"/>
        <dbReference type="ChEBI" id="CHEBI:30616"/>
        <dbReference type="ChEBI" id="CHEBI:83421"/>
        <dbReference type="ChEBI" id="CHEBI:456216"/>
    </reaction>
</comment>
<feature type="domain" description="EGF-like" evidence="19">
    <location>
        <begin position="208"/>
        <end position="249"/>
    </location>
</feature>
<dbReference type="GO" id="GO:0005524">
    <property type="term" value="F:ATP binding"/>
    <property type="evidence" value="ECO:0007669"/>
    <property type="project" value="UniProtKB-UniRule"/>
</dbReference>
<dbReference type="Gene3D" id="3.30.200.20">
    <property type="entry name" value="Phosphorylase Kinase, domain 1"/>
    <property type="match status" value="1"/>
</dbReference>
<dbReference type="Gene3D" id="1.10.510.10">
    <property type="entry name" value="Transferase(Phosphotransferase) domain 1"/>
    <property type="match status" value="1"/>
</dbReference>
<evidence type="ECO:0000259" key="18">
    <source>
        <dbReference type="PROSITE" id="PS50011"/>
    </source>
</evidence>
<comment type="caution">
    <text evidence="15">Lacks conserved residue(s) required for the propagation of feature annotation.</text>
</comment>
<evidence type="ECO:0000256" key="14">
    <source>
        <dbReference type="ARBA" id="ARBA00056804"/>
    </source>
</evidence>
<evidence type="ECO:0000256" key="10">
    <source>
        <dbReference type="ARBA" id="ARBA00023136"/>
    </source>
</evidence>
<evidence type="ECO:0000256" key="16">
    <source>
        <dbReference type="PROSITE-ProRule" id="PRU10141"/>
    </source>
</evidence>
<dbReference type="InterPro" id="IPR017441">
    <property type="entry name" value="Protein_kinase_ATP_BS"/>
</dbReference>
<evidence type="ECO:0000256" key="12">
    <source>
        <dbReference type="ARBA" id="ARBA00047558"/>
    </source>
</evidence>
<comment type="catalytic activity">
    <reaction evidence="13">
        <text>L-threonyl-[protein] + ATP = O-phospho-L-threonyl-[protein] + ADP + H(+)</text>
        <dbReference type="Rhea" id="RHEA:46608"/>
        <dbReference type="Rhea" id="RHEA-COMP:11060"/>
        <dbReference type="Rhea" id="RHEA-COMP:11605"/>
        <dbReference type="ChEBI" id="CHEBI:15378"/>
        <dbReference type="ChEBI" id="CHEBI:30013"/>
        <dbReference type="ChEBI" id="CHEBI:30616"/>
        <dbReference type="ChEBI" id="CHEBI:61977"/>
        <dbReference type="ChEBI" id="CHEBI:456216"/>
    </reaction>
</comment>
<keyword evidence="8 16" id="KW-0067">ATP-binding</keyword>
<keyword evidence="11" id="KW-0325">Glycoprotein</keyword>
<evidence type="ECO:0000256" key="5">
    <source>
        <dbReference type="ARBA" id="ARBA00022729"/>
    </source>
</evidence>
<dbReference type="PROSITE" id="PS00107">
    <property type="entry name" value="PROTEIN_KINASE_ATP"/>
    <property type="match status" value="1"/>
</dbReference>
<dbReference type="GO" id="GO:0005886">
    <property type="term" value="C:plasma membrane"/>
    <property type="evidence" value="ECO:0007669"/>
    <property type="project" value="UniProtKB-ARBA"/>
</dbReference>
<dbReference type="FunFam" id="3.30.200.20:FF:000481">
    <property type="entry name" value="Wall-associated receptor kinase-like 14"/>
    <property type="match status" value="1"/>
</dbReference>
<keyword evidence="2" id="KW-0723">Serine/threonine-protein kinase</keyword>
<dbReference type="InterPro" id="IPR000719">
    <property type="entry name" value="Prot_kinase_dom"/>
</dbReference>
<proteinExistence type="predicted"/>
<evidence type="ECO:0000256" key="1">
    <source>
        <dbReference type="ARBA" id="ARBA00004167"/>
    </source>
</evidence>
<keyword evidence="15" id="KW-0245">EGF-like domain</keyword>
<evidence type="ECO:0000256" key="7">
    <source>
        <dbReference type="ARBA" id="ARBA00022777"/>
    </source>
</evidence>
<keyword evidence="20" id="KW-0675">Receptor</keyword>
<evidence type="ECO:0000256" key="11">
    <source>
        <dbReference type="ARBA" id="ARBA00023180"/>
    </source>
</evidence>
<dbReference type="PROSITE" id="PS00108">
    <property type="entry name" value="PROTEIN_KINASE_ST"/>
    <property type="match status" value="1"/>
</dbReference>
<comment type="function">
    <text evidence="14">Serine/threonine-protein kinase that may function as a signaling receptor of extracellular matrix component.</text>
</comment>
<dbReference type="InterPro" id="IPR011009">
    <property type="entry name" value="Kinase-like_dom_sf"/>
</dbReference>
<dbReference type="InterPro" id="IPR001245">
    <property type="entry name" value="Ser-Thr/Tyr_kinase_cat_dom"/>
</dbReference>
<feature type="transmembrane region" description="Helical" evidence="17">
    <location>
        <begin position="20"/>
        <end position="41"/>
    </location>
</feature>
<evidence type="ECO:0000256" key="6">
    <source>
        <dbReference type="ARBA" id="ARBA00022741"/>
    </source>
</evidence>
<feature type="binding site" evidence="16">
    <location>
        <position position="359"/>
    </location>
    <ligand>
        <name>ATP</name>
        <dbReference type="ChEBI" id="CHEBI:30616"/>
    </ligand>
</feature>
<dbReference type="GO" id="GO:0004674">
    <property type="term" value="F:protein serine/threonine kinase activity"/>
    <property type="evidence" value="ECO:0007669"/>
    <property type="project" value="UniProtKB-KW"/>
</dbReference>
<keyword evidence="9 17" id="KW-1133">Transmembrane helix</keyword>
<keyword evidence="3" id="KW-0808">Transferase</keyword>
<dbReference type="Pfam" id="PF07714">
    <property type="entry name" value="PK_Tyr_Ser-Thr"/>
    <property type="match status" value="1"/>
</dbReference>
<evidence type="ECO:0000256" key="3">
    <source>
        <dbReference type="ARBA" id="ARBA00022679"/>
    </source>
</evidence>
<accession>A0A1J3ITG4</accession>
<dbReference type="CDD" id="cd14066">
    <property type="entry name" value="STKc_IRAK"/>
    <property type="match status" value="1"/>
</dbReference>
<dbReference type="PROSITE" id="PS50026">
    <property type="entry name" value="EGF_3"/>
    <property type="match status" value="1"/>
</dbReference>
<protein>
    <submittedName>
        <fullName evidence="20">Wall-associated receptor kinase-like 21</fullName>
    </submittedName>
</protein>
<dbReference type="PANTHER" id="PTHR46008:SF62">
    <property type="entry name" value="PROTEIN KINASE DOMAIN-CONTAINING PROTEIN"/>
    <property type="match status" value="1"/>
</dbReference>
<keyword evidence="4 17" id="KW-0812">Transmembrane</keyword>
<dbReference type="EMBL" id="GEVM01022321">
    <property type="protein sequence ID" value="JAU83617.1"/>
    <property type="molecule type" value="Transcribed_RNA"/>
</dbReference>
<sequence length="651" mass="72373">MNPFNISSSSFPMAETRQPNTPYLLLVSVFFTLTVATRITASVNCQTGSLRYPFGFSDGYPIRFNCSKKTGYAEIGEFAVLEVTSANIYVQITPVCKREIRQIGQLFRDGFAPSNSHNLLLVQGCKEKSSNCSISRRFVQDRLNLSRCKSPVTCLDAVTTTASDVMSVGDVVNRSGCKYWFSSITPQSMNTKSGVSINFGRLRLDWWIKERCSNMTCSLNANCTNVRLADGGFGHRCTCHEGFTGNAFTVHAGCRPVGKGKGLHKLIVLGTGILVGVALIVILICAYIYRHKRSASYVRKSIANRLLSELAGNSTVPFYTYKEIEKATDSFSDKNKLGTGAYGTVYAGEFPNSSWVAVKRLRRKDTTSIVQVVNEIKLLSSVSHPNLVRLLGCCISQGEPFLVYEFMPNGTLSQHLRHERGHAPLSWPLRLSIASQTANAIAHLHDSSVNPPIYHRDIKSSNILLDYEFNSKISDFGLSRLGMSSDLDESHISTAPQGTPGYLDPQYHQDFQLSDKSDVYSFGVVLVEIISGFKVIDFSRPYNEVNLAALAVDRIGRGRVVDIIDPCLEAENDPKMFASVHNLAELAFRCLSFHRNMRPTTIEVTEDLQRIKLMYFGTEKGNSRNRSEIDLNRLSSQESSSRIQLSLQEII</sequence>
<feature type="domain" description="Protein kinase" evidence="18">
    <location>
        <begin position="331"/>
        <end position="616"/>
    </location>
</feature>
<dbReference type="AlphaFoldDB" id="A0A1J3ITG4"/>
<feature type="transmembrane region" description="Helical" evidence="17">
    <location>
        <begin position="266"/>
        <end position="289"/>
    </location>
</feature>
<dbReference type="InterPro" id="IPR008271">
    <property type="entry name" value="Ser/Thr_kinase_AS"/>
</dbReference>
<keyword evidence="5" id="KW-0732">Signal</keyword>
<comment type="subcellular location">
    <subcellularLocation>
        <location evidence="1">Membrane</location>
        <topology evidence="1">Single-pass membrane protein</topology>
    </subcellularLocation>
</comment>
<gene>
    <name evidence="20" type="ORF">MP_TR21324_c0_g1_i1_g.60272</name>
</gene>
<evidence type="ECO:0000256" key="4">
    <source>
        <dbReference type="ARBA" id="ARBA00022692"/>
    </source>
</evidence>
<evidence type="ECO:0000256" key="9">
    <source>
        <dbReference type="ARBA" id="ARBA00022989"/>
    </source>
</evidence>
<evidence type="ECO:0000256" key="8">
    <source>
        <dbReference type="ARBA" id="ARBA00022840"/>
    </source>
</evidence>